<evidence type="ECO:0000256" key="5">
    <source>
        <dbReference type="SAM" id="MobiDB-lite"/>
    </source>
</evidence>
<dbReference type="GO" id="GO:0090729">
    <property type="term" value="F:toxin activity"/>
    <property type="evidence" value="ECO:0007669"/>
    <property type="project" value="UniProtKB-KW"/>
</dbReference>
<name>D4HPC8_CONAI</name>
<feature type="non-terminal residue" evidence="6">
    <location>
        <position position="1"/>
    </location>
</feature>
<accession>D4HPC8</accession>
<evidence type="ECO:0000256" key="3">
    <source>
        <dbReference type="ARBA" id="ARBA00022525"/>
    </source>
</evidence>
<evidence type="ECO:0000256" key="4">
    <source>
        <dbReference type="ARBA" id="ARBA00022656"/>
    </source>
</evidence>
<dbReference type="GO" id="GO:0005576">
    <property type="term" value="C:extracellular region"/>
    <property type="evidence" value="ECO:0007669"/>
    <property type="project" value="UniProtKB-SubCell"/>
</dbReference>
<reference evidence="6" key="1">
    <citation type="journal article" date="2010" name="J. Mol. Evol.">
        <title>Evolution of conus peptide genes: duplication and positive selection in the A-Superfamily.</title>
        <authorList>
            <person name="Puillandre N."/>
            <person name="Watkins M."/>
            <person name="Olivera B.M."/>
        </authorList>
    </citation>
    <scope>NUCLEOTIDE SEQUENCE</scope>
    <source>
        <strain evidence="6">A1.4</strain>
    </source>
</reference>
<keyword evidence="4" id="KW-0800">Toxin</keyword>
<feature type="region of interest" description="Disordered" evidence="5">
    <location>
        <begin position="1"/>
        <end position="29"/>
    </location>
</feature>
<evidence type="ECO:0000313" key="6">
    <source>
        <dbReference type="EMBL" id="ACZ49747.1"/>
    </source>
</evidence>
<keyword evidence="3" id="KW-0964">Secreted</keyword>
<dbReference type="GO" id="GO:0030550">
    <property type="term" value="F:acetylcholine receptor inhibitor activity"/>
    <property type="evidence" value="ECO:0007669"/>
    <property type="project" value="InterPro"/>
</dbReference>
<dbReference type="AlphaFoldDB" id="D4HPC8"/>
<feature type="compositionally biased region" description="Basic and acidic residues" evidence="5">
    <location>
        <begin position="10"/>
        <end position="29"/>
    </location>
</feature>
<dbReference type="EMBL" id="FJ868061">
    <property type="protein sequence ID" value="ACZ49747.1"/>
    <property type="molecule type" value="Genomic_DNA"/>
</dbReference>
<dbReference type="Pfam" id="PF07365">
    <property type="entry name" value="Toxin_8"/>
    <property type="match status" value="1"/>
</dbReference>
<protein>
    <submittedName>
        <fullName evidence="6">Superfamily conotoxin</fullName>
    </submittedName>
</protein>
<comment type="subcellular location">
    <subcellularLocation>
        <location evidence="1">Secreted</location>
    </subcellularLocation>
</comment>
<organism evidence="6">
    <name type="scientific">Conus aurisiacus</name>
    <name type="common">Aurisiacus cone</name>
    <dbReference type="NCBI Taxonomy" id="319919"/>
    <lineage>
        <taxon>Eukaryota</taxon>
        <taxon>Metazoa</taxon>
        <taxon>Spiralia</taxon>
        <taxon>Lophotrochozoa</taxon>
        <taxon>Mollusca</taxon>
        <taxon>Gastropoda</taxon>
        <taxon>Caenogastropoda</taxon>
        <taxon>Neogastropoda</taxon>
        <taxon>Conoidea</taxon>
        <taxon>Conidae</taxon>
        <taxon>Conus</taxon>
        <taxon>Pionoconus</taxon>
    </lineage>
</organism>
<proteinExistence type="inferred from homology"/>
<evidence type="ECO:0000256" key="2">
    <source>
        <dbReference type="ARBA" id="ARBA00006077"/>
    </source>
</evidence>
<dbReference type="InterPro" id="IPR009958">
    <property type="entry name" value="Conotoxin_a-typ"/>
</dbReference>
<evidence type="ECO:0000256" key="1">
    <source>
        <dbReference type="ARBA" id="ARBA00004613"/>
    </source>
</evidence>
<sequence length="45" mass="5075">IRVVLGPASDGRDDEAKDKRSDMYESDRNGRCCHPSCGRKYNCGR</sequence>
<comment type="similarity">
    <text evidence="2">Belongs to the conotoxin A superfamily.</text>
</comment>